<keyword evidence="3" id="KW-1185">Reference proteome</keyword>
<proteinExistence type="predicted"/>
<accession>A0A8T2IQU5</accession>
<dbReference type="OrthoDB" id="5282002at2759"/>
<organism evidence="2 3">
    <name type="scientific">Hymenochirus boettgeri</name>
    <name type="common">Congo dwarf clawed frog</name>
    <dbReference type="NCBI Taxonomy" id="247094"/>
    <lineage>
        <taxon>Eukaryota</taxon>
        <taxon>Metazoa</taxon>
        <taxon>Chordata</taxon>
        <taxon>Craniata</taxon>
        <taxon>Vertebrata</taxon>
        <taxon>Euteleostomi</taxon>
        <taxon>Amphibia</taxon>
        <taxon>Batrachia</taxon>
        <taxon>Anura</taxon>
        <taxon>Pipoidea</taxon>
        <taxon>Pipidae</taxon>
        <taxon>Pipinae</taxon>
        <taxon>Hymenochirus</taxon>
    </lineage>
</organism>
<evidence type="ECO:0000313" key="2">
    <source>
        <dbReference type="EMBL" id="KAG8433440.1"/>
    </source>
</evidence>
<dbReference type="PANTHER" id="PTHR46920">
    <property type="match status" value="1"/>
</dbReference>
<feature type="region of interest" description="Disordered" evidence="1">
    <location>
        <begin position="1"/>
        <end position="21"/>
    </location>
</feature>
<dbReference type="PANTHER" id="PTHR46920:SF1">
    <property type="entry name" value="PROTEIN MSS51 HOMOLOG, MITOCHONDRIAL-RELATED"/>
    <property type="match status" value="1"/>
</dbReference>
<evidence type="ECO:0000313" key="3">
    <source>
        <dbReference type="Proteomes" id="UP000812440"/>
    </source>
</evidence>
<dbReference type="EMBL" id="JAACNH010000009">
    <property type="protein sequence ID" value="KAG8433440.1"/>
    <property type="molecule type" value="Genomic_DNA"/>
</dbReference>
<feature type="compositionally biased region" description="Basic residues" evidence="1">
    <location>
        <begin position="1"/>
        <end position="14"/>
    </location>
</feature>
<comment type="caution">
    <text evidence="2">The sequence shown here is derived from an EMBL/GenBank/DDBJ whole genome shotgun (WGS) entry which is preliminary data.</text>
</comment>
<sequence length="111" mass="13028">MSQKKKNTKNKQQKQRVPPAAAASYYTDSLGFLVMDKNVPGLSNVILEKLNLKSYEEYRSALTDMDFTTDFGIRTYYEMFQKMEDTYKFCVQCKKLPSLLSDPRSMRRCKR</sequence>
<protein>
    <submittedName>
        <fullName evidence="2">Uncharacterized protein</fullName>
    </submittedName>
</protein>
<name>A0A8T2IQU5_9PIPI</name>
<gene>
    <name evidence="2" type="ORF">GDO86_017643</name>
</gene>
<reference evidence="2" key="1">
    <citation type="thesis" date="2020" institute="ProQuest LLC" country="789 East Eisenhower Parkway, Ann Arbor, MI, USA">
        <title>Comparative Genomics and Chromosome Evolution.</title>
        <authorList>
            <person name="Mudd A.B."/>
        </authorList>
    </citation>
    <scope>NUCLEOTIDE SEQUENCE</scope>
    <source>
        <strain evidence="2">Female2</strain>
        <tissue evidence="2">Blood</tissue>
    </source>
</reference>
<dbReference type="AlphaFoldDB" id="A0A8T2IQU5"/>
<dbReference type="Proteomes" id="UP000812440">
    <property type="component" value="Chromosome 9"/>
</dbReference>
<evidence type="ECO:0000256" key="1">
    <source>
        <dbReference type="SAM" id="MobiDB-lite"/>
    </source>
</evidence>
<dbReference type="InterPro" id="IPR052839">
    <property type="entry name" value="Mito_gene_expr_regulator"/>
</dbReference>